<dbReference type="EMBL" id="JAGTJQ010000006">
    <property type="protein sequence ID" value="KAH7029152.1"/>
    <property type="molecule type" value="Genomic_DNA"/>
</dbReference>
<organism evidence="10 11">
    <name type="scientific">Microdochium trichocladiopsis</name>
    <dbReference type="NCBI Taxonomy" id="1682393"/>
    <lineage>
        <taxon>Eukaryota</taxon>
        <taxon>Fungi</taxon>
        <taxon>Dikarya</taxon>
        <taxon>Ascomycota</taxon>
        <taxon>Pezizomycotina</taxon>
        <taxon>Sordariomycetes</taxon>
        <taxon>Xylariomycetidae</taxon>
        <taxon>Xylariales</taxon>
        <taxon>Microdochiaceae</taxon>
        <taxon>Microdochium</taxon>
    </lineage>
</organism>
<evidence type="ECO:0000256" key="2">
    <source>
        <dbReference type="ARBA" id="ARBA00022553"/>
    </source>
</evidence>
<dbReference type="SUPFAM" id="SSF55048">
    <property type="entry name" value="Probable ACP-binding domain of malonyl-CoA ACP transacylase"/>
    <property type="match status" value="1"/>
</dbReference>
<evidence type="ECO:0000256" key="1">
    <source>
        <dbReference type="ARBA" id="ARBA00022450"/>
    </source>
</evidence>
<dbReference type="InterPro" id="IPR014031">
    <property type="entry name" value="Ketoacyl_synth_C"/>
</dbReference>
<evidence type="ECO:0000256" key="5">
    <source>
        <dbReference type="PROSITE-ProRule" id="PRU01363"/>
    </source>
</evidence>
<evidence type="ECO:0000256" key="6">
    <source>
        <dbReference type="SAM" id="MobiDB-lite"/>
    </source>
</evidence>
<accession>A0A9P8Y6V3</accession>
<dbReference type="InterPro" id="IPR016039">
    <property type="entry name" value="Thiolase-like"/>
</dbReference>
<keyword evidence="2" id="KW-0597">Phosphoprotein</keyword>
<dbReference type="InterPro" id="IPR042104">
    <property type="entry name" value="PKS_dehydratase_sf"/>
</dbReference>
<dbReference type="InterPro" id="IPR018201">
    <property type="entry name" value="Ketoacyl_synth_AS"/>
</dbReference>
<feature type="domain" description="PKS/mFAS DH" evidence="9">
    <location>
        <begin position="1291"/>
        <end position="1602"/>
    </location>
</feature>
<dbReference type="InterPro" id="IPR049900">
    <property type="entry name" value="PKS_mFAS_DH"/>
</dbReference>
<evidence type="ECO:0000259" key="7">
    <source>
        <dbReference type="PROSITE" id="PS50075"/>
    </source>
</evidence>
<keyword evidence="1" id="KW-0596">Phosphopantetheine</keyword>
<dbReference type="OrthoDB" id="329835at2759"/>
<dbReference type="Gene3D" id="3.40.50.1820">
    <property type="entry name" value="alpha/beta hydrolase"/>
    <property type="match status" value="1"/>
</dbReference>
<keyword evidence="11" id="KW-1185">Reference proteome</keyword>
<dbReference type="Pfam" id="PF22621">
    <property type="entry name" value="CurL-like_PKS_C"/>
    <property type="match status" value="1"/>
</dbReference>
<dbReference type="GO" id="GO:0004312">
    <property type="term" value="F:fatty acid synthase activity"/>
    <property type="evidence" value="ECO:0007669"/>
    <property type="project" value="TreeGrafter"/>
</dbReference>
<dbReference type="InterPro" id="IPR036736">
    <property type="entry name" value="ACP-like_sf"/>
</dbReference>
<dbReference type="InterPro" id="IPR029058">
    <property type="entry name" value="AB_hydrolase_fold"/>
</dbReference>
<feature type="domain" description="Carrier" evidence="7">
    <location>
        <begin position="1786"/>
        <end position="1863"/>
    </location>
</feature>
<dbReference type="InterPro" id="IPR030918">
    <property type="entry name" value="PT_fungal_PKS"/>
</dbReference>
<dbReference type="InterPro" id="IPR009081">
    <property type="entry name" value="PP-bd_ACP"/>
</dbReference>
<dbReference type="SMART" id="SM00823">
    <property type="entry name" value="PKS_PP"/>
    <property type="match status" value="2"/>
</dbReference>
<dbReference type="InterPro" id="IPR014030">
    <property type="entry name" value="Ketoacyl_synth_N"/>
</dbReference>
<feature type="compositionally biased region" description="Low complexity" evidence="6">
    <location>
        <begin position="1884"/>
        <end position="1893"/>
    </location>
</feature>
<gene>
    <name evidence="10" type="ORF">B0I36DRAFT_363731</name>
</gene>
<name>A0A9P8Y6V3_9PEZI</name>
<evidence type="ECO:0000259" key="8">
    <source>
        <dbReference type="PROSITE" id="PS52004"/>
    </source>
</evidence>
<feature type="active site" description="Proton acceptor; for dehydratase activity" evidence="5">
    <location>
        <position position="1324"/>
    </location>
</feature>
<evidence type="ECO:0000313" key="10">
    <source>
        <dbReference type="EMBL" id="KAH7029152.1"/>
    </source>
</evidence>
<dbReference type="PROSITE" id="PS50075">
    <property type="entry name" value="CARRIER"/>
    <property type="match status" value="2"/>
</dbReference>
<dbReference type="Pfam" id="PF00975">
    <property type="entry name" value="Thioesterase"/>
    <property type="match status" value="1"/>
</dbReference>
<evidence type="ECO:0000256" key="3">
    <source>
        <dbReference type="ARBA" id="ARBA00022679"/>
    </source>
</evidence>
<reference evidence="10" key="1">
    <citation type="journal article" date="2021" name="Nat. Commun.">
        <title>Genetic determinants of endophytism in the Arabidopsis root mycobiome.</title>
        <authorList>
            <person name="Mesny F."/>
            <person name="Miyauchi S."/>
            <person name="Thiergart T."/>
            <person name="Pickel B."/>
            <person name="Atanasova L."/>
            <person name="Karlsson M."/>
            <person name="Huettel B."/>
            <person name="Barry K.W."/>
            <person name="Haridas S."/>
            <person name="Chen C."/>
            <person name="Bauer D."/>
            <person name="Andreopoulos W."/>
            <person name="Pangilinan J."/>
            <person name="LaButti K."/>
            <person name="Riley R."/>
            <person name="Lipzen A."/>
            <person name="Clum A."/>
            <person name="Drula E."/>
            <person name="Henrissat B."/>
            <person name="Kohler A."/>
            <person name="Grigoriev I.V."/>
            <person name="Martin F.M."/>
            <person name="Hacquard S."/>
        </authorList>
    </citation>
    <scope>NUCLEOTIDE SEQUENCE</scope>
    <source>
        <strain evidence="10">MPI-CAGE-CH-0230</strain>
    </source>
</reference>
<dbReference type="InterPro" id="IPR049552">
    <property type="entry name" value="PKS_DH_N"/>
</dbReference>
<dbReference type="InterPro" id="IPR014043">
    <property type="entry name" value="Acyl_transferase_dom"/>
</dbReference>
<evidence type="ECO:0000256" key="4">
    <source>
        <dbReference type="ARBA" id="ARBA00023268"/>
    </source>
</evidence>
<feature type="region of interest" description="Disordered" evidence="6">
    <location>
        <begin position="1860"/>
        <end position="1907"/>
    </location>
</feature>
<dbReference type="PROSITE" id="PS00012">
    <property type="entry name" value="PHOSPHOPANTETHEINE"/>
    <property type="match status" value="2"/>
</dbReference>
<dbReference type="CDD" id="cd00833">
    <property type="entry name" value="PKS"/>
    <property type="match status" value="1"/>
</dbReference>
<dbReference type="PROSITE" id="PS52019">
    <property type="entry name" value="PKS_MFAS_DH"/>
    <property type="match status" value="1"/>
</dbReference>
<dbReference type="PROSITE" id="PS00606">
    <property type="entry name" value="KS3_1"/>
    <property type="match status" value="1"/>
</dbReference>
<feature type="active site" description="Proton donor; for dehydratase activity" evidence="5">
    <location>
        <position position="1515"/>
    </location>
</feature>
<feature type="compositionally biased region" description="Low complexity" evidence="6">
    <location>
        <begin position="1862"/>
        <end position="1874"/>
    </location>
</feature>
<dbReference type="Pfam" id="PF16073">
    <property type="entry name" value="SAT"/>
    <property type="match status" value="1"/>
</dbReference>
<dbReference type="PANTHER" id="PTHR43775">
    <property type="entry name" value="FATTY ACID SYNTHASE"/>
    <property type="match status" value="1"/>
</dbReference>
<dbReference type="InterPro" id="IPR050091">
    <property type="entry name" value="PKS_NRPS_Biosynth_Enz"/>
</dbReference>
<feature type="region of interest" description="C-terminal hotdog fold" evidence="5">
    <location>
        <begin position="1451"/>
        <end position="1602"/>
    </location>
</feature>
<dbReference type="NCBIfam" id="TIGR04532">
    <property type="entry name" value="PT_fungal_PKS"/>
    <property type="match status" value="1"/>
</dbReference>
<dbReference type="Gene3D" id="1.10.1200.10">
    <property type="entry name" value="ACP-like"/>
    <property type="match status" value="2"/>
</dbReference>
<dbReference type="Gene3D" id="3.10.129.110">
    <property type="entry name" value="Polyketide synthase dehydratase"/>
    <property type="match status" value="1"/>
</dbReference>
<protein>
    <recommendedName>
        <fullName evidence="12">Polyketide synthase</fullName>
    </recommendedName>
</protein>
<sequence length="2189" mass="237238">MAPATKHHLLLFGDQTDDITGTIAQLYADSRYSKLLADFLRRASDVLQVELGHMDPAFRSEVPPFESIQQMAEEHAKTDGSPVFQSCLLSYIARVGELIIRAERDHTLLTSDRTVVGLCINLLPAALAAYSTTATELVRNAVEALPTYTELVIKSFERSKMVEKADGYWSHLLMRPADLDIQPAVDKFNADFKIPQHKKAWIGVTGRTWSTISAPPSVLAKLVESCEEVKALPGMTLPVRGAVHAGHLPNILYDDVVKPSFIWDLPVHEKATIMSTNTAVPYPQLPLRECMRLMTPDVIQGQLRVDKTFAGTVERLKEIGLPVEFSVCGPSAQTGAFLKQLKASKLPLKMVERPHFDAYAAPQRGGTGAIAIIGMAGRFPGSNEMDTFWKTMMDGSVFVEKVPENRFKLEEFYDATGKKRNCMVTTDGCFIDDPGSFDAKLFKMSPREVMHMDPVHRLLLMVTHEALEKAGHNPENSLGEVARRTSVWFGQNADVWREIDAQQGVDVYTAPGLLRAFSPGRINYHFGFEGGSYSLDAACSSSSTTIQLACAALENRDCDMAVAGGAQIASNPFEFAALGKSGFLSKGGGCKTFRAEADGYCRGEAVGVVVLKRLEDAIADNDNIESIITGWGRNYSADASSITHPHPQSQAKLYGQVLRQANRKPSDIGYVELHGTGTIAGDLSEMTLVTSVFNGHHTAKKPLHVGALKANFGHSEAAAGVSSTIKAAMMAKRGMCPPQACITPETNFHPGFKNLDMSCIKIDMEPAVIEKRNIMVNNFDAAGGNTCLLIEAPPALPPKTADPRSHHTVTISARTNNSLKGNKERLLAFLEANPGIPIADVAYSTTARRMHHALKAAYVAGSTEDLVSQLKKELAKPAKDIKVPGKPSTVFMFTGQGSHYAGMGHAMYNGSSFFKYKMDYLQEQTEHMGFPNFMEIITNPDADLSQFSTVQVQLAIVALEVALAETWISWGIKPSMVTGHSLGEYAALAISGVLATSDMLWLVGTRATMLQAACAKDEYGMLALQASASDVDAMLKDGGFTDLEHACFNGPKSNVVSGPMPRLAELEAAVKAKGLRAKLLPVPYAFHSAQLDAIFEEYKATAAIMPFNAPSIPVASTLTGQIVDKEGVFNAEYLAKHARQPVRFVDALQNIQRTKTKTQTFMWMEVGPSPICSALLRETLDIPATELLLSMKSGEPNWKSTSTSLARAYAAGLHVNWAEYHRHHQGSVTFVDLPTYAFDLKPFWKTYTMETALAAGVPMADGGPVKAITATAGCCPNCGGGNGKFRPTALVQTIEKEDIGKDKIDVTFKSTLADERFRNVLKGHDIEGTAICPASAWVDMAATAAKYVHGHALPDKKSLGTIADLELVNPLVLKDAKVTQNIEIRVVAEAKDNWTAHVTFRSQTGDKGKFDDNGRCKVESTDPASKKAEFAAKGAAAKKRVETLMAKNGGSFVHHMKHNIMYQLFNSTVRYDKRFQAAQEAFIDYDSQDAVSVVKLTKTPAADANAFLLNPYHSDSLVHLPGFMLNTGREDSEDVLFFSSGIKGMMLADDFTEDKTYYCYTSMITDSKGVANGDIFLLNDKKDLVGVVTGVKFHQMRRQVLKMSLQLQGGASAAPAPRPAASAAAASKKAKPAAAAAPKKVKKVASTKPVAETKTMSMADAFLDALMSETGLTPDDLDEATLLTELGVDSLMGMAVLQKVQNTTGEALAATIFFELQTVGDVKAHLGEQMVSCSSGPAAEVEEEEVEEETEAVDIEEIEHIDEAAAPAELAASEAQAPNPQTSAAEGPLSIGDAFINALISQTGIDPSDLDDATMLTELGVDSLMGMAILQEVQNVTGETLPATIFFELQTIGDVKEHLGGDSVDTSADASSVDESPNFTPAESMSESTSVSSDADHAEVQKPIDPSELTEKYTSNAVLLQGNSKSTQRPLFFVAGSSGAASIYAKIPRLDSGLPVYALEFPFLMCPDEMHYRPEDIASVYLAAIKKIQKEGPYLIGGYSAGAVHAYEVARLLLEAGEQVDHLLLSDMKAHCPGETWTEPPAMEDQEAAGSSIKAVDKQVGNRNRTADLAKKQRYASLQCMYNWKPTPMSPGKQPKHGTTMIWARSGMCERFKIPGMEADPSIDCMDAESRSYKNWFYSRRSTYGAHGWDVLCGPVECHVMDGDHWNMLEPPYVAKLADLMNQAIVSLP</sequence>
<dbReference type="InterPro" id="IPR016035">
    <property type="entry name" value="Acyl_Trfase/lysoPLipase"/>
</dbReference>
<dbReference type="GO" id="GO:0004315">
    <property type="term" value="F:3-oxoacyl-[acyl-carrier-protein] synthase activity"/>
    <property type="evidence" value="ECO:0007669"/>
    <property type="project" value="InterPro"/>
</dbReference>
<dbReference type="InterPro" id="IPR032088">
    <property type="entry name" value="SAT"/>
</dbReference>
<dbReference type="InterPro" id="IPR020841">
    <property type="entry name" value="PKS_Beta-ketoAc_synthase_dom"/>
</dbReference>
<dbReference type="Proteomes" id="UP000756346">
    <property type="component" value="Unassembled WGS sequence"/>
</dbReference>
<evidence type="ECO:0000313" key="11">
    <source>
        <dbReference type="Proteomes" id="UP000756346"/>
    </source>
</evidence>
<dbReference type="GO" id="GO:0031177">
    <property type="term" value="F:phosphopantetheine binding"/>
    <property type="evidence" value="ECO:0007669"/>
    <property type="project" value="InterPro"/>
</dbReference>
<dbReference type="RefSeq" id="XP_046011440.1">
    <property type="nucleotide sequence ID" value="XM_046158862.1"/>
</dbReference>
<dbReference type="Pfam" id="PF00109">
    <property type="entry name" value="ketoacyl-synt"/>
    <property type="match status" value="1"/>
</dbReference>
<dbReference type="SMART" id="SM00827">
    <property type="entry name" value="PKS_AT"/>
    <property type="match status" value="1"/>
</dbReference>
<dbReference type="SUPFAM" id="SSF53901">
    <property type="entry name" value="Thiolase-like"/>
    <property type="match status" value="1"/>
</dbReference>
<dbReference type="InterPro" id="IPR001031">
    <property type="entry name" value="Thioesterase"/>
</dbReference>
<proteinExistence type="predicted"/>
<dbReference type="InterPro" id="IPR016036">
    <property type="entry name" value="Malonyl_transacylase_ACP-bd"/>
</dbReference>
<comment type="caution">
    <text evidence="10">The sequence shown here is derived from an EMBL/GenBank/DDBJ whole genome shotgun (WGS) entry which is preliminary data.</text>
</comment>
<dbReference type="Pfam" id="PF02801">
    <property type="entry name" value="Ketoacyl-synt_C"/>
    <property type="match status" value="1"/>
</dbReference>
<dbReference type="GeneID" id="70188408"/>
<dbReference type="PANTHER" id="PTHR43775:SF37">
    <property type="entry name" value="SI:DKEY-61P9.11"/>
    <property type="match status" value="1"/>
</dbReference>
<dbReference type="InterPro" id="IPR006162">
    <property type="entry name" value="Ppantetheine_attach_site"/>
</dbReference>
<dbReference type="Gene3D" id="3.40.47.10">
    <property type="match status" value="1"/>
</dbReference>
<feature type="domain" description="Ketosynthase family 3 (KS3)" evidence="8">
    <location>
        <begin position="367"/>
        <end position="792"/>
    </location>
</feature>
<dbReference type="InterPro" id="IPR001227">
    <property type="entry name" value="Ac_transferase_dom_sf"/>
</dbReference>
<feature type="region of interest" description="N-terminal hotdog fold" evidence="5">
    <location>
        <begin position="1291"/>
        <end position="1435"/>
    </location>
</feature>
<dbReference type="Gene3D" id="3.30.70.3290">
    <property type="match status" value="1"/>
</dbReference>
<dbReference type="GO" id="GO:0006633">
    <property type="term" value="P:fatty acid biosynthetic process"/>
    <property type="evidence" value="ECO:0007669"/>
    <property type="project" value="InterPro"/>
</dbReference>
<keyword evidence="3" id="KW-0808">Transferase</keyword>
<dbReference type="SMART" id="SM00825">
    <property type="entry name" value="PKS_KS"/>
    <property type="match status" value="1"/>
</dbReference>
<dbReference type="PROSITE" id="PS52004">
    <property type="entry name" value="KS3_2"/>
    <property type="match status" value="1"/>
</dbReference>
<dbReference type="InterPro" id="IPR020806">
    <property type="entry name" value="PKS_PP-bd"/>
</dbReference>
<dbReference type="GO" id="GO:0044550">
    <property type="term" value="P:secondary metabolite biosynthetic process"/>
    <property type="evidence" value="ECO:0007669"/>
    <property type="project" value="TreeGrafter"/>
</dbReference>
<dbReference type="SUPFAM" id="SSF47336">
    <property type="entry name" value="ACP-like"/>
    <property type="match status" value="2"/>
</dbReference>
<evidence type="ECO:0000259" key="9">
    <source>
        <dbReference type="PROSITE" id="PS52019"/>
    </source>
</evidence>
<dbReference type="Pfam" id="PF00550">
    <property type="entry name" value="PP-binding"/>
    <property type="match status" value="2"/>
</dbReference>
<dbReference type="Pfam" id="PF00698">
    <property type="entry name" value="Acyl_transf_1"/>
    <property type="match status" value="1"/>
</dbReference>
<dbReference type="SUPFAM" id="SSF52151">
    <property type="entry name" value="FabD/lysophospholipase-like"/>
    <property type="match status" value="1"/>
</dbReference>
<dbReference type="Gene3D" id="3.40.366.10">
    <property type="entry name" value="Malonyl-Coenzyme A Acyl Carrier Protein, domain 2"/>
    <property type="match status" value="2"/>
</dbReference>
<feature type="domain" description="Carrier" evidence="7">
    <location>
        <begin position="1649"/>
        <end position="1730"/>
    </location>
</feature>
<keyword evidence="4" id="KW-0511">Multifunctional enzyme</keyword>
<dbReference type="Pfam" id="PF21089">
    <property type="entry name" value="PKS_DH_N"/>
    <property type="match status" value="1"/>
</dbReference>
<dbReference type="SUPFAM" id="SSF53474">
    <property type="entry name" value="alpha/beta-Hydrolases"/>
    <property type="match status" value="1"/>
</dbReference>
<evidence type="ECO:0008006" key="12">
    <source>
        <dbReference type="Google" id="ProtNLM"/>
    </source>
</evidence>